<keyword evidence="2" id="KW-0472">Membrane</keyword>
<feature type="transmembrane region" description="Helical" evidence="2">
    <location>
        <begin position="16"/>
        <end position="34"/>
    </location>
</feature>
<dbReference type="GO" id="GO:0098553">
    <property type="term" value="C:lumenal side of endoplasmic reticulum membrane"/>
    <property type="evidence" value="ECO:0007669"/>
    <property type="project" value="TreeGrafter"/>
</dbReference>
<dbReference type="GO" id="GO:0098554">
    <property type="term" value="C:cytoplasmic side of endoplasmic reticulum membrane"/>
    <property type="evidence" value="ECO:0007669"/>
    <property type="project" value="TreeGrafter"/>
</dbReference>
<feature type="region of interest" description="Disordered" evidence="1">
    <location>
        <begin position="74"/>
        <end position="101"/>
    </location>
</feature>
<evidence type="ECO:0000256" key="2">
    <source>
        <dbReference type="SAM" id="Phobius"/>
    </source>
</evidence>
<evidence type="ECO:0000313" key="4">
    <source>
        <dbReference type="Proteomes" id="UP000192247"/>
    </source>
</evidence>
<dbReference type="OrthoDB" id="6516676at2759"/>
<name>A0A1V9XCH6_9ACAR</name>
<dbReference type="PANTHER" id="PTHR12174:SF103">
    <property type="entry name" value="INTRAMEMBRANE PROTEASE (IMPAS) FAMILY"/>
    <property type="match status" value="1"/>
</dbReference>
<dbReference type="GO" id="GO:0005765">
    <property type="term" value="C:lysosomal membrane"/>
    <property type="evidence" value="ECO:0007669"/>
    <property type="project" value="TreeGrafter"/>
</dbReference>
<keyword evidence="2" id="KW-1133">Transmembrane helix</keyword>
<dbReference type="InParanoid" id="A0A1V9XCH6"/>
<dbReference type="Proteomes" id="UP000192247">
    <property type="component" value="Unassembled WGS sequence"/>
</dbReference>
<protein>
    <submittedName>
        <fullName evidence="3">Signal peptide peptidase 2B-like</fullName>
    </submittedName>
</protein>
<dbReference type="AlphaFoldDB" id="A0A1V9XCH6"/>
<dbReference type="InterPro" id="IPR007369">
    <property type="entry name" value="Peptidase_A22B_SPP"/>
</dbReference>
<dbReference type="EMBL" id="MNPL01015061">
    <property type="protein sequence ID" value="OQR71260.1"/>
    <property type="molecule type" value="Genomic_DNA"/>
</dbReference>
<organism evidence="3 4">
    <name type="scientific">Tropilaelaps mercedesae</name>
    <dbReference type="NCBI Taxonomy" id="418985"/>
    <lineage>
        <taxon>Eukaryota</taxon>
        <taxon>Metazoa</taxon>
        <taxon>Ecdysozoa</taxon>
        <taxon>Arthropoda</taxon>
        <taxon>Chelicerata</taxon>
        <taxon>Arachnida</taxon>
        <taxon>Acari</taxon>
        <taxon>Parasitiformes</taxon>
        <taxon>Mesostigmata</taxon>
        <taxon>Gamasina</taxon>
        <taxon>Dermanyssoidea</taxon>
        <taxon>Laelapidae</taxon>
        <taxon>Tropilaelaps</taxon>
    </lineage>
</organism>
<comment type="caution">
    <text evidence="3">The sequence shown here is derived from an EMBL/GenBank/DDBJ whole genome shotgun (WGS) entry which is preliminary data.</text>
</comment>
<dbReference type="Pfam" id="PF04258">
    <property type="entry name" value="Peptidase_A22B"/>
    <property type="match status" value="1"/>
</dbReference>
<dbReference type="GO" id="GO:0030660">
    <property type="term" value="C:Golgi-associated vesicle membrane"/>
    <property type="evidence" value="ECO:0007669"/>
    <property type="project" value="TreeGrafter"/>
</dbReference>
<gene>
    <name evidence="3" type="ORF">BIW11_11107</name>
</gene>
<evidence type="ECO:0000313" key="3">
    <source>
        <dbReference type="EMBL" id="OQR71260.1"/>
    </source>
</evidence>
<keyword evidence="4" id="KW-1185">Reference proteome</keyword>
<accession>A0A1V9XCH6</accession>
<proteinExistence type="predicted"/>
<reference evidence="3 4" key="1">
    <citation type="journal article" date="2017" name="Gigascience">
        <title>Draft genome of the honey bee ectoparasitic mite, Tropilaelaps mercedesae, is shaped by the parasitic life history.</title>
        <authorList>
            <person name="Dong X."/>
            <person name="Armstrong S.D."/>
            <person name="Xia D."/>
            <person name="Makepeace B.L."/>
            <person name="Darby A.C."/>
            <person name="Kadowaki T."/>
        </authorList>
    </citation>
    <scope>NUCLEOTIDE SEQUENCE [LARGE SCALE GENOMIC DNA]</scope>
    <source>
        <strain evidence="3">Wuxi-XJTLU</strain>
    </source>
</reference>
<dbReference type="GO" id="GO:0042500">
    <property type="term" value="F:aspartic endopeptidase activity, intramembrane cleaving"/>
    <property type="evidence" value="ECO:0007669"/>
    <property type="project" value="InterPro"/>
</dbReference>
<keyword evidence="2" id="KW-0812">Transmembrane</keyword>
<sequence length="101" mass="10827">MVTFVALYLMETPQPALLYLVPCTLLPVVLMALCRGELRAMWRGNFGEPIASRSHGLANGGIIGGTCSVQQSANHSTLPPYGATETDPAPIYQTDPAMIHN</sequence>
<evidence type="ECO:0000256" key="1">
    <source>
        <dbReference type="SAM" id="MobiDB-lite"/>
    </source>
</evidence>
<dbReference type="PANTHER" id="PTHR12174">
    <property type="entry name" value="SIGNAL PEPTIDE PEPTIDASE"/>
    <property type="match status" value="1"/>
</dbReference>
<dbReference type="GO" id="GO:0033619">
    <property type="term" value="P:membrane protein proteolysis"/>
    <property type="evidence" value="ECO:0007669"/>
    <property type="project" value="TreeGrafter"/>
</dbReference>